<dbReference type="EMBL" id="JBHSJC010000002">
    <property type="protein sequence ID" value="MFC4830424.1"/>
    <property type="molecule type" value="Genomic_DNA"/>
</dbReference>
<evidence type="ECO:0000313" key="3">
    <source>
        <dbReference type="Proteomes" id="UP001595960"/>
    </source>
</evidence>
<dbReference type="InterPro" id="IPR037401">
    <property type="entry name" value="SnoaL-like"/>
</dbReference>
<reference evidence="3" key="1">
    <citation type="journal article" date="2019" name="Int. J. Syst. Evol. Microbiol.">
        <title>The Global Catalogue of Microorganisms (GCM) 10K type strain sequencing project: providing services to taxonomists for standard genome sequencing and annotation.</title>
        <authorList>
            <consortium name="The Broad Institute Genomics Platform"/>
            <consortium name="The Broad Institute Genome Sequencing Center for Infectious Disease"/>
            <person name="Wu L."/>
            <person name="Ma J."/>
        </authorList>
    </citation>
    <scope>NUCLEOTIDE SEQUENCE [LARGE SCALE GENOMIC DNA]</scope>
    <source>
        <strain evidence="3">CGMCC 1.12192</strain>
    </source>
</reference>
<dbReference type="InterPro" id="IPR032710">
    <property type="entry name" value="NTF2-like_dom_sf"/>
</dbReference>
<proteinExistence type="predicted"/>
<name>A0ABV9RA04_9MICO</name>
<accession>A0ABV9RA04</accession>
<comment type="caution">
    <text evidence="2">The sequence shown here is derived from an EMBL/GenBank/DDBJ whole genome shotgun (WGS) entry which is preliminary data.</text>
</comment>
<keyword evidence="3" id="KW-1185">Reference proteome</keyword>
<dbReference type="Pfam" id="PF13474">
    <property type="entry name" value="SnoaL_3"/>
    <property type="match status" value="1"/>
</dbReference>
<feature type="domain" description="SnoaL-like" evidence="1">
    <location>
        <begin position="26"/>
        <end position="129"/>
    </location>
</feature>
<gene>
    <name evidence="2" type="ORF">ACFPER_16630</name>
</gene>
<sequence length="146" mass="16499">MTTMTAAPADLQEFLVDLHGRLEGHATRSETEAFLRLWSHSPDASIMAAVGGHHIGYEQVANLLMWVSAQVTFDTYVPHMLIVQAHGDLAFSVELEEYTNRAAEQQMTLRATQVYRREEGAWRILHRHAEELTPVADLSGRRFVGR</sequence>
<dbReference type="Proteomes" id="UP001595960">
    <property type="component" value="Unassembled WGS sequence"/>
</dbReference>
<organism evidence="2 3">
    <name type="scientific">Agromyces aurantiacus</name>
    <dbReference type="NCBI Taxonomy" id="165814"/>
    <lineage>
        <taxon>Bacteria</taxon>
        <taxon>Bacillati</taxon>
        <taxon>Actinomycetota</taxon>
        <taxon>Actinomycetes</taxon>
        <taxon>Micrococcales</taxon>
        <taxon>Microbacteriaceae</taxon>
        <taxon>Agromyces</taxon>
    </lineage>
</organism>
<evidence type="ECO:0000313" key="2">
    <source>
        <dbReference type="EMBL" id="MFC4830424.1"/>
    </source>
</evidence>
<dbReference type="RefSeq" id="WP_204394129.1">
    <property type="nucleotide sequence ID" value="NZ_JAFBBW010000001.1"/>
</dbReference>
<dbReference type="SUPFAM" id="SSF54427">
    <property type="entry name" value="NTF2-like"/>
    <property type="match status" value="1"/>
</dbReference>
<dbReference type="Gene3D" id="3.10.450.50">
    <property type="match status" value="1"/>
</dbReference>
<protein>
    <submittedName>
        <fullName evidence="2">YybH family protein</fullName>
    </submittedName>
</protein>
<evidence type="ECO:0000259" key="1">
    <source>
        <dbReference type="Pfam" id="PF13474"/>
    </source>
</evidence>